<dbReference type="InterPro" id="IPR013196">
    <property type="entry name" value="HTH_11"/>
</dbReference>
<dbReference type="Pfam" id="PF08279">
    <property type="entry name" value="HTH_11"/>
    <property type="match status" value="1"/>
</dbReference>
<evidence type="ECO:0000313" key="5">
    <source>
        <dbReference type="Proteomes" id="UP000031339"/>
    </source>
</evidence>
<dbReference type="InterPro" id="IPR026881">
    <property type="entry name" value="WYL_dom"/>
</dbReference>
<dbReference type="RefSeq" id="WP_039677231.1">
    <property type="nucleotide sequence ID" value="NZ_JWIY01000001.1"/>
</dbReference>
<protein>
    <submittedName>
        <fullName evidence="4">DeoR faimly transcriptional regulator</fullName>
    </submittedName>
</protein>
<accession>A0A0C1KIU6</accession>
<dbReference type="PROSITE" id="PS52050">
    <property type="entry name" value="WYL"/>
    <property type="match status" value="1"/>
</dbReference>
<dbReference type="Pfam" id="PF25583">
    <property type="entry name" value="WCX"/>
    <property type="match status" value="1"/>
</dbReference>
<gene>
    <name evidence="4" type="ORF">RN79_04555</name>
</gene>
<reference evidence="4 5" key="1">
    <citation type="submission" date="2014-12" db="EMBL/GenBank/DDBJ databases">
        <title>Partial genome sequence of Streptococcus constellatus KCOM 1650 (= ChDC B144).</title>
        <authorList>
            <person name="Kook J.-K."/>
            <person name="Park S.-N."/>
            <person name="Lim Y.K."/>
            <person name="Jo E."/>
        </authorList>
    </citation>
    <scope>NUCLEOTIDE SEQUENCE [LARGE SCALE GENOMIC DNA]</scope>
    <source>
        <strain evidence="4 5">KCOM 1650</strain>
    </source>
</reference>
<dbReference type="Gene3D" id="1.10.10.10">
    <property type="entry name" value="Winged helix-like DNA-binding domain superfamily/Winged helix DNA-binding domain"/>
    <property type="match status" value="1"/>
</dbReference>
<dbReference type="Pfam" id="PF13280">
    <property type="entry name" value="WYL"/>
    <property type="match status" value="1"/>
</dbReference>
<comment type="caution">
    <text evidence="4">The sequence shown here is derived from an EMBL/GenBank/DDBJ whole genome shotgun (WGS) entry which is preliminary data.</text>
</comment>
<dbReference type="InterPro" id="IPR057727">
    <property type="entry name" value="WCX_dom"/>
</dbReference>
<evidence type="ECO:0000256" key="2">
    <source>
        <dbReference type="ARBA" id="ARBA00023163"/>
    </source>
</evidence>
<dbReference type="EMBL" id="JWIY01000001">
    <property type="protein sequence ID" value="KIC78842.1"/>
    <property type="molecule type" value="Genomic_DNA"/>
</dbReference>
<evidence type="ECO:0000313" key="4">
    <source>
        <dbReference type="EMBL" id="KIC78842.1"/>
    </source>
</evidence>
<dbReference type="PANTHER" id="PTHR34580">
    <property type="match status" value="1"/>
</dbReference>
<dbReference type="InterPro" id="IPR036390">
    <property type="entry name" value="WH_DNA-bd_sf"/>
</dbReference>
<sequence>MKDNRLFRILYYILEKGKVTANELADKFEVSVRTIYRDIDSISSAGIPIYALQGKGGGIEIAEDFVLSKLLLSENEKQQIMSALQGLDNTTIQRENELLTKLSALFKMKNTSWIEVDFNNWQNNKMYEKTFDDIKSAILSKNIISFTYFSSNEKETDRSVKPVRLLFKSQDWYLYALCLLRNDFRYFKLSRIKNLEIHTEKFDDNFEDVILKKEMPHENTVNIKVKFDRKVAFRVYDELNGEITEDNDGNLYTEIEIPNDYNLYNYIFSFGDEAEVLEPEEVRMQIKKMINKMAEKYII</sequence>
<keyword evidence="2" id="KW-0804">Transcription</keyword>
<dbReference type="InterPro" id="IPR051534">
    <property type="entry name" value="CBASS_pafABC_assoc_protein"/>
</dbReference>
<name>A0A0C1KIU6_STRCV</name>
<dbReference type="OrthoDB" id="9815009at2"/>
<dbReference type="InterPro" id="IPR001034">
    <property type="entry name" value="DeoR_HTH"/>
</dbReference>
<dbReference type="PANTHER" id="PTHR34580:SF1">
    <property type="entry name" value="PROTEIN PAFC"/>
    <property type="match status" value="1"/>
</dbReference>
<dbReference type="InterPro" id="IPR028349">
    <property type="entry name" value="PafC-like"/>
</dbReference>
<dbReference type="SUPFAM" id="SSF46785">
    <property type="entry name" value="Winged helix' DNA-binding domain"/>
    <property type="match status" value="1"/>
</dbReference>
<dbReference type="InterPro" id="IPR036388">
    <property type="entry name" value="WH-like_DNA-bd_sf"/>
</dbReference>
<dbReference type="PIRSF" id="PIRSF016838">
    <property type="entry name" value="PafC"/>
    <property type="match status" value="1"/>
</dbReference>
<proteinExistence type="predicted"/>
<evidence type="ECO:0000256" key="1">
    <source>
        <dbReference type="ARBA" id="ARBA00023015"/>
    </source>
</evidence>
<keyword evidence="1" id="KW-0805">Transcription regulation</keyword>
<organism evidence="4 5">
    <name type="scientific">Streptococcus constellatus</name>
    <dbReference type="NCBI Taxonomy" id="76860"/>
    <lineage>
        <taxon>Bacteria</taxon>
        <taxon>Bacillati</taxon>
        <taxon>Bacillota</taxon>
        <taxon>Bacilli</taxon>
        <taxon>Lactobacillales</taxon>
        <taxon>Streptococcaceae</taxon>
        <taxon>Streptococcus</taxon>
        <taxon>Streptococcus anginosus group</taxon>
    </lineage>
</organism>
<dbReference type="GO" id="GO:0003700">
    <property type="term" value="F:DNA-binding transcription factor activity"/>
    <property type="evidence" value="ECO:0007669"/>
    <property type="project" value="InterPro"/>
</dbReference>
<evidence type="ECO:0000259" key="3">
    <source>
        <dbReference type="PROSITE" id="PS51000"/>
    </source>
</evidence>
<dbReference type="Proteomes" id="UP000031339">
    <property type="component" value="Unassembled WGS sequence"/>
</dbReference>
<dbReference type="AlphaFoldDB" id="A0A0C1KIU6"/>
<feature type="domain" description="HTH deoR-type" evidence="3">
    <location>
        <begin position="2"/>
        <end position="60"/>
    </location>
</feature>
<dbReference type="PROSITE" id="PS51000">
    <property type="entry name" value="HTH_DEOR_2"/>
    <property type="match status" value="1"/>
</dbReference>